<reference evidence="5" key="1">
    <citation type="submission" date="2025-08" db="UniProtKB">
        <authorList>
            <consortium name="RefSeq"/>
        </authorList>
    </citation>
    <scope>IDENTIFICATION</scope>
    <source>
        <tissue evidence="5">Entire body</tissue>
    </source>
</reference>
<dbReference type="GO" id="GO:0062129">
    <property type="term" value="C:chitin-based extracellular matrix"/>
    <property type="evidence" value="ECO:0007669"/>
    <property type="project" value="TreeGrafter"/>
</dbReference>
<dbReference type="Proteomes" id="UP000192223">
    <property type="component" value="Unplaced"/>
</dbReference>
<dbReference type="RefSeq" id="XP_018334183.1">
    <property type="nucleotide sequence ID" value="XM_018478681.2"/>
</dbReference>
<sequence length="148" mass="16699">MNRIIYVYLCLSCFCYATLSQRVVQYSTYSNLREVPILRYSYEPNPDGSYVFGYETGNGIQFDEQGYVKNVGNPQTEAQVKQGSFSYTGPDGVRYSVNYVADEDGFRAEGAHLPTPPPIPEAIQRSLAYNAAHPELTQTGPRGRFFRK</sequence>
<dbReference type="AlphaFoldDB" id="A0A1W4XNX4"/>
<dbReference type="InterPro" id="IPR031311">
    <property type="entry name" value="CHIT_BIND_RR_consensus"/>
</dbReference>
<keyword evidence="3" id="KW-0732">Signal</keyword>
<dbReference type="PANTHER" id="PTHR10380:SF222">
    <property type="entry name" value="CUTICULAR PROTEIN 47EA"/>
    <property type="match status" value="1"/>
</dbReference>
<evidence type="ECO:0000256" key="1">
    <source>
        <dbReference type="ARBA" id="ARBA00022460"/>
    </source>
</evidence>
<accession>A0A1W4XNX4</accession>
<dbReference type="GeneID" id="108743203"/>
<dbReference type="Pfam" id="PF00379">
    <property type="entry name" value="Chitin_bind_4"/>
    <property type="match status" value="1"/>
</dbReference>
<dbReference type="PANTHER" id="PTHR10380">
    <property type="entry name" value="CUTICLE PROTEIN"/>
    <property type="match status" value="1"/>
</dbReference>
<dbReference type="PRINTS" id="PR00947">
    <property type="entry name" value="CUTICLE"/>
</dbReference>
<dbReference type="InterPro" id="IPR000618">
    <property type="entry name" value="Insect_cuticle"/>
</dbReference>
<dbReference type="OrthoDB" id="6379191at2759"/>
<dbReference type="KEGG" id="apln:108743203"/>
<dbReference type="GO" id="GO:0008010">
    <property type="term" value="F:structural constituent of chitin-based larval cuticle"/>
    <property type="evidence" value="ECO:0007669"/>
    <property type="project" value="TreeGrafter"/>
</dbReference>
<proteinExistence type="predicted"/>
<dbReference type="PROSITE" id="PS51155">
    <property type="entry name" value="CHIT_BIND_RR_2"/>
    <property type="match status" value="1"/>
</dbReference>
<evidence type="ECO:0000256" key="3">
    <source>
        <dbReference type="SAM" id="SignalP"/>
    </source>
</evidence>
<keyword evidence="1 2" id="KW-0193">Cuticle</keyword>
<evidence type="ECO:0000256" key="2">
    <source>
        <dbReference type="PROSITE-ProRule" id="PRU00497"/>
    </source>
</evidence>
<feature type="chain" id="PRO_5010733718" evidence="3">
    <location>
        <begin position="21"/>
        <end position="148"/>
    </location>
</feature>
<dbReference type="InParanoid" id="A0A1W4XNX4"/>
<keyword evidence="4" id="KW-1185">Reference proteome</keyword>
<dbReference type="PROSITE" id="PS00233">
    <property type="entry name" value="CHIT_BIND_RR_1"/>
    <property type="match status" value="1"/>
</dbReference>
<dbReference type="InterPro" id="IPR050468">
    <property type="entry name" value="Cuticle_Struct_Prot"/>
</dbReference>
<feature type="signal peptide" evidence="3">
    <location>
        <begin position="1"/>
        <end position="20"/>
    </location>
</feature>
<name>A0A1W4XNX4_AGRPL</name>
<gene>
    <name evidence="5" type="primary">LOC108743203</name>
</gene>
<evidence type="ECO:0000313" key="5">
    <source>
        <dbReference type="RefSeq" id="XP_018334183.1"/>
    </source>
</evidence>
<dbReference type="STRING" id="224129.A0A1W4XNX4"/>
<protein>
    <submittedName>
        <fullName evidence="5">Endocuticle structural glycoprotein SgAbd-2-like</fullName>
    </submittedName>
</protein>
<organism evidence="4 5">
    <name type="scientific">Agrilus planipennis</name>
    <name type="common">Emerald ash borer</name>
    <name type="synonym">Agrilus marcopoli</name>
    <dbReference type="NCBI Taxonomy" id="224129"/>
    <lineage>
        <taxon>Eukaryota</taxon>
        <taxon>Metazoa</taxon>
        <taxon>Ecdysozoa</taxon>
        <taxon>Arthropoda</taxon>
        <taxon>Hexapoda</taxon>
        <taxon>Insecta</taxon>
        <taxon>Pterygota</taxon>
        <taxon>Neoptera</taxon>
        <taxon>Endopterygota</taxon>
        <taxon>Coleoptera</taxon>
        <taxon>Polyphaga</taxon>
        <taxon>Elateriformia</taxon>
        <taxon>Buprestoidea</taxon>
        <taxon>Buprestidae</taxon>
        <taxon>Agrilinae</taxon>
        <taxon>Agrilus</taxon>
    </lineage>
</organism>
<evidence type="ECO:0000313" key="4">
    <source>
        <dbReference type="Proteomes" id="UP000192223"/>
    </source>
</evidence>